<evidence type="ECO:0000256" key="1">
    <source>
        <dbReference type="ARBA" id="ARBA00004099"/>
    </source>
</evidence>
<proteinExistence type="inferred from homology"/>
<feature type="compositionally biased region" description="Acidic residues" evidence="7">
    <location>
        <begin position="162"/>
        <end position="191"/>
    </location>
</feature>
<comment type="function">
    <text evidence="1 6">Involved in nucleolar processing of pre-18S ribosomal RNA.</text>
</comment>
<reference evidence="8 9" key="1">
    <citation type="journal article" date="2017" name="G3 (Bethesda)">
        <title>First Draft Genome Sequence of the Pathogenic Fungus Lomentospora prolificans (Formerly Scedosporium prolificans).</title>
        <authorList>
            <person name="Luo R."/>
            <person name="Zimin A."/>
            <person name="Workman R."/>
            <person name="Fan Y."/>
            <person name="Pertea G."/>
            <person name="Grossman N."/>
            <person name="Wear M.P."/>
            <person name="Jia B."/>
            <person name="Miller H."/>
            <person name="Casadevall A."/>
            <person name="Timp W."/>
            <person name="Zhang S.X."/>
            <person name="Salzberg S.L."/>
        </authorList>
    </citation>
    <scope>NUCLEOTIDE SEQUENCE [LARGE SCALE GENOMIC DNA]</scope>
    <source>
        <strain evidence="8 9">JHH-5317</strain>
    </source>
</reference>
<keyword evidence="9" id="KW-1185">Reference proteome</keyword>
<evidence type="ECO:0000313" key="9">
    <source>
        <dbReference type="Proteomes" id="UP000233524"/>
    </source>
</evidence>
<evidence type="ECO:0000256" key="7">
    <source>
        <dbReference type="SAM" id="MobiDB-lite"/>
    </source>
</evidence>
<dbReference type="PIRSF" id="PIRSF015952">
    <property type="entry name" value="U3snoRNP11"/>
    <property type="match status" value="1"/>
</dbReference>
<comment type="subunit">
    <text evidence="6">Component of the ribosomal small subunit (SSU) processome.</text>
</comment>
<comment type="subcellular location">
    <subcellularLocation>
        <location evidence="2 6">Nucleus</location>
        <location evidence="2 6">Nucleolus</location>
    </subcellularLocation>
</comment>
<dbReference type="GO" id="GO:0032040">
    <property type="term" value="C:small-subunit processome"/>
    <property type="evidence" value="ECO:0007669"/>
    <property type="project" value="UniProtKB-UniRule"/>
</dbReference>
<feature type="region of interest" description="Disordered" evidence="7">
    <location>
        <begin position="1"/>
        <end position="30"/>
    </location>
</feature>
<evidence type="ECO:0000256" key="4">
    <source>
        <dbReference type="ARBA" id="ARBA00022552"/>
    </source>
</evidence>
<dbReference type="EMBL" id="NLAX01000003">
    <property type="protein sequence ID" value="PKS12818.1"/>
    <property type="molecule type" value="Genomic_DNA"/>
</dbReference>
<dbReference type="VEuPathDB" id="FungiDB:jhhlp_001030"/>
<dbReference type="FunCoup" id="A0A2N3NK73">
    <property type="interactions" value="677"/>
</dbReference>
<evidence type="ECO:0000256" key="5">
    <source>
        <dbReference type="ARBA" id="ARBA00023242"/>
    </source>
</evidence>
<name>A0A2N3NK73_9PEZI</name>
<gene>
    <name evidence="8" type="ORF">jhhlp_001030</name>
</gene>
<comment type="caution">
    <text evidence="8">The sequence shown here is derived from an EMBL/GenBank/DDBJ whole genome shotgun (WGS) entry which is preliminary data.</text>
</comment>
<keyword evidence="5 6" id="KW-0539">Nucleus</keyword>
<feature type="region of interest" description="Disordered" evidence="7">
    <location>
        <begin position="231"/>
        <end position="255"/>
    </location>
</feature>
<dbReference type="STRING" id="41688.A0A2N3NK73"/>
<dbReference type="Proteomes" id="UP000233524">
    <property type="component" value="Unassembled WGS sequence"/>
</dbReference>
<protein>
    <recommendedName>
        <fullName evidence="6">U3 small nucleolar RNA-associated protein 11</fullName>
        <shortName evidence="6">U3 snoRNA-associated protein 11</shortName>
    </recommendedName>
</protein>
<dbReference type="OrthoDB" id="29058at2759"/>
<dbReference type="PANTHER" id="PTHR12838">
    <property type="entry name" value="U3 SMALL NUCLEOLAR RNA-ASSOCIATED PROTEIN 11"/>
    <property type="match status" value="1"/>
</dbReference>
<evidence type="ECO:0000256" key="2">
    <source>
        <dbReference type="ARBA" id="ARBA00004604"/>
    </source>
</evidence>
<evidence type="ECO:0000313" key="8">
    <source>
        <dbReference type="EMBL" id="PKS12818.1"/>
    </source>
</evidence>
<dbReference type="GO" id="GO:0006364">
    <property type="term" value="P:rRNA processing"/>
    <property type="evidence" value="ECO:0007669"/>
    <property type="project" value="UniProtKB-UniRule"/>
</dbReference>
<dbReference type="PANTHER" id="PTHR12838:SF0">
    <property type="entry name" value="U3 SMALL NUCLEOLAR RNA-ASSOCIATED PROTEIN 11-RELATED"/>
    <property type="match status" value="1"/>
</dbReference>
<evidence type="ECO:0000256" key="3">
    <source>
        <dbReference type="ARBA" id="ARBA00008105"/>
    </source>
</evidence>
<dbReference type="Pfam" id="PF03998">
    <property type="entry name" value="Utp11"/>
    <property type="match status" value="1"/>
</dbReference>
<feature type="region of interest" description="Disordered" evidence="7">
    <location>
        <begin position="156"/>
        <end position="200"/>
    </location>
</feature>
<sequence length="255" mass="29197">MSASMRNAIQRRPHRERAQPHERRQFGLLEKHKDYSLRAKDYNKKKAHLKNLRQKASERNEDEFYFGMHSRKGPGSSIIRGKGFTGKVEGDRGNVALDTDVVRLLKTQDVAYVRTVANVVRKQVEELRRKVVMAGGGQARQRKIVFAEGLEEREEMLKGKDEDEVAGDADGFDAFDDEDDLDDGMEDEEGGEIGRKDESELEKLERKLEAMEKKLNSLRKVETYLEIQQAKMAKTATSGGTTRKGKKLMVRKRKK</sequence>
<evidence type="ECO:0000256" key="6">
    <source>
        <dbReference type="PIRNR" id="PIRNR015952"/>
    </source>
</evidence>
<dbReference type="AlphaFoldDB" id="A0A2N3NK73"/>
<feature type="compositionally biased region" description="Basic and acidic residues" evidence="7">
    <location>
        <begin position="16"/>
        <end position="30"/>
    </location>
</feature>
<dbReference type="InterPro" id="IPR007144">
    <property type="entry name" value="SSU_processome_Utp11"/>
</dbReference>
<organism evidence="8 9">
    <name type="scientific">Lomentospora prolificans</name>
    <dbReference type="NCBI Taxonomy" id="41688"/>
    <lineage>
        <taxon>Eukaryota</taxon>
        <taxon>Fungi</taxon>
        <taxon>Dikarya</taxon>
        <taxon>Ascomycota</taxon>
        <taxon>Pezizomycotina</taxon>
        <taxon>Sordariomycetes</taxon>
        <taxon>Hypocreomycetidae</taxon>
        <taxon>Microascales</taxon>
        <taxon>Microascaceae</taxon>
        <taxon>Lomentospora</taxon>
    </lineage>
</organism>
<keyword evidence="4 6" id="KW-0698">rRNA processing</keyword>
<comment type="similarity">
    <text evidence="3 6">Belongs to the UTP11 family.</text>
</comment>
<dbReference type="InParanoid" id="A0A2N3NK73"/>
<accession>A0A2N3NK73</accession>
<feature type="compositionally biased region" description="Basic residues" evidence="7">
    <location>
        <begin position="243"/>
        <end position="255"/>
    </location>
</feature>